<reference evidence="10" key="1">
    <citation type="submission" date="2021-05" db="EMBL/GenBank/DDBJ databases">
        <authorList>
            <person name="Alioto T."/>
            <person name="Alioto T."/>
            <person name="Gomez Garrido J."/>
        </authorList>
    </citation>
    <scope>NUCLEOTIDE SEQUENCE</scope>
</reference>
<organism evidence="10">
    <name type="scientific">Cacopsylla melanoneura</name>
    <dbReference type="NCBI Taxonomy" id="428564"/>
    <lineage>
        <taxon>Eukaryota</taxon>
        <taxon>Metazoa</taxon>
        <taxon>Ecdysozoa</taxon>
        <taxon>Arthropoda</taxon>
        <taxon>Hexapoda</taxon>
        <taxon>Insecta</taxon>
        <taxon>Pterygota</taxon>
        <taxon>Neoptera</taxon>
        <taxon>Paraneoptera</taxon>
        <taxon>Hemiptera</taxon>
        <taxon>Sternorrhyncha</taxon>
        <taxon>Psylloidea</taxon>
        <taxon>Psyllidae</taxon>
        <taxon>Psyllinae</taxon>
        <taxon>Cacopsylla</taxon>
    </lineage>
</organism>
<evidence type="ECO:0000256" key="9">
    <source>
        <dbReference type="SAM" id="SignalP"/>
    </source>
</evidence>
<dbReference type="InterPro" id="IPR001661">
    <property type="entry name" value="Glyco_hydro_37"/>
</dbReference>
<dbReference type="PROSITE" id="PS00927">
    <property type="entry name" value="TREHALASE_1"/>
    <property type="match status" value="1"/>
</dbReference>
<evidence type="ECO:0000256" key="1">
    <source>
        <dbReference type="ARBA" id="ARBA00001576"/>
    </source>
</evidence>
<dbReference type="PRINTS" id="PR00744">
    <property type="entry name" value="GLHYDRLASE37"/>
</dbReference>
<protein>
    <recommendedName>
        <fullName evidence="4 7">Trehalase</fullName>
        <ecNumber evidence="3 7">3.2.1.28</ecNumber>
    </recommendedName>
    <alternativeName>
        <fullName evidence="7">Alpha-trehalose glucohydrolase</fullName>
    </alternativeName>
</protein>
<dbReference type="InterPro" id="IPR008928">
    <property type="entry name" value="6-hairpin_glycosidase_sf"/>
</dbReference>
<evidence type="ECO:0000256" key="2">
    <source>
        <dbReference type="ARBA" id="ARBA00005615"/>
    </source>
</evidence>
<feature type="region of interest" description="Disordered" evidence="8">
    <location>
        <begin position="604"/>
        <end position="624"/>
    </location>
</feature>
<comment type="similarity">
    <text evidence="2 7">Belongs to the glycosyl hydrolase 37 family.</text>
</comment>
<evidence type="ECO:0000256" key="7">
    <source>
        <dbReference type="RuleBase" id="RU361180"/>
    </source>
</evidence>
<dbReference type="PANTHER" id="PTHR23403">
    <property type="entry name" value="TREHALASE"/>
    <property type="match status" value="1"/>
</dbReference>
<keyword evidence="6 7" id="KW-0326">Glycosidase</keyword>
<evidence type="ECO:0000256" key="6">
    <source>
        <dbReference type="ARBA" id="ARBA00023295"/>
    </source>
</evidence>
<evidence type="ECO:0000256" key="8">
    <source>
        <dbReference type="SAM" id="MobiDB-lite"/>
    </source>
</evidence>
<keyword evidence="5 7" id="KW-0378">Hydrolase</keyword>
<evidence type="ECO:0000256" key="3">
    <source>
        <dbReference type="ARBA" id="ARBA00012757"/>
    </source>
</evidence>
<dbReference type="PROSITE" id="PS00928">
    <property type="entry name" value="TREHALASE_2"/>
    <property type="match status" value="1"/>
</dbReference>
<comment type="catalytic activity">
    <reaction evidence="1 7">
        <text>alpha,alpha-trehalose + H2O = alpha-D-glucose + beta-D-glucose</text>
        <dbReference type="Rhea" id="RHEA:32675"/>
        <dbReference type="ChEBI" id="CHEBI:15377"/>
        <dbReference type="ChEBI" id="CHEBI:15903"/>
        <dbReference type="ChEBI" id="CHEBI:16551"/>
        <dbReference type="ChEBI" id="CHEBI:17925"/>
        <dbReference type="EC" id="3.2.1.28"/>
    </reaction>
</comment>
<dbReference type="AlphaFoldDB" id="A0A8D8RPN0"/>
<evidence type="ECO:0000256" key="5">
    <source>
        <dbReference type="ARBA" id="ARBA00022801"/>
    </source>
</evidence>
<feature type="compositionally biased region" description="Polar residues" evidence="8">
    <location>
        <begin position="612"/>
        <end position="622"/>
    </location>
</feature>
<dbReference type="Pfam" id="PF01204">
    <property type="entry name" value="Trehalase"/>
    <property type="match status" value="1"/>
</dbReference>
<evidence type="ECO:0000313" key="10">
    <source>
        <dbReference type="EMBL" id="CAG6654985.1"/>
    </source>
</evidence>
<proteinExistence type="inferred from homology"/>
<dbReference type="EMBL" id="HBUF01179742">
    <property type="protein sequence ID" value="CAG6654985.1"/>
    <property type="molecule type" value="Transcribed_RNA"/>
</dbReference>
<dbReference type="PROSITE" id="PS51257">
    <property type="entry name" value="PROKAR_LIPOPROTEIN"/>
    <property type="match status" value="1"/>
</dbReference>
<dbReference type="SUPFAM" id="SSF48208">
    <property type="entry name" value="Six-hairpin glycosidases"/>
    <property type="match status" value="1"/>
</dbReference>
<evidence type="ECO:0000256" key="4">
    <source>
        <dbReference type="ARBA" id="ARBA00019905"/>
    </source>
</evidence>
<sequence>MTARVCNPCSTLSVVVCLVLACIEGVLSASIGSSAANAKDYSNLPPTCSSQIYCQGDLLDAVQRGKVFPSDSKTFVDRKLKYSESEVLAKYQTLLKNSPNPDNATLTNFVNENFEDGDELEVWSPPDFSTSPSIQNKVVDPKYKQWTLSLNQIWKELGRKVKEDVKTNPGLYSLIYTPNGFFIPGGRFRELYYWDTYWIVQGILLCDMKQSAKGVVENIISLVDQFGFMPNGARVYYLERSQPPLLIPMAANYMAFTGDYGFLKTHIKTFTNEFEYWTNKHMVTVEKNGKYYKLARYYAPSRGPRPESYREDFEEAEHLQTEEEKNELWIELKSGAETGWDFSSRWFIAKDGSNKGNLHDIKTTQIVPVDLNAMLQKNAVYLSEWHLKLGNKDLSIKYKNIAREFNEAIQEVLWNDKVGAWLDYDTGNKQHRNFFYLSNLTPLWTNSYTMHKHYVAEKVLQYLRDNHVITEDNQVKFYGTPSSMLNSSQQWDYPNAWAPLQAFIIQGLDYTQDKTAQLVAYRLADNWIRTNYYGYEKHQAMFEKYDSELIGETGNGGEYAAQTGFGWTNGFVFELLNKYGKILNYKTDDAETVGQGFKVQDEEVSQDELLSETGQELPSFSHPSPEYASDVGCTDILVPGSNEILVCGDASLAS</sequence>
<dbReference type="GO" id="GO:0005993">
    <property type="term" value="P:trehalose catabolic process"/>
    <property type="evidence" value="ECO:0007669"/>
    <property type="project" value="TreeGrafter"/>
</dbReference>
<feature type="signal peptide" evidence="9">
    <location>
        <begin position="1"/>
        <end position="28"/>
    </location>
</feature>
<dbReference type="EC" id="3.2.1.28" evidence="3 7"/>
<dbReference type="Gene3D" id="1.50.10.10">
    <property type="match status" value="1"/>
</dbReference>
<dbReference type="GO" id="GO:0004555">
    <property type="term" value="F:alpha,alpha-trehalase activity"/>
    <property type="evidence" value="ECO:0007669"/>
    <property type="project" value="UniProtKB-EC"/>
</dbReference>
<feature type="chain" id="PRO_5034060438" description="Trehalase" evidence="9">
    <location>
        <begin position="29"/>
        <end position="654"/>
    </location>
</feature>
<dbReference type="PANTHER" id="PTHR23403:SF1">
    <property type="entry name" value="TREHALASE"/>
    <property type="match status" value="1"/>
</dbReference>
<dbReference type="InterPro" id="IPR018232">
    <property type="entry name" value="Glyco_hydro_37_CS"/>
</dbReference>
<name>A0A8D8RPN0_9HEMI</name>
<keyword evidence="9" id="KW-0732">Signal</keyword>
<accession>A0A8D8RPN0</accession>
<dbReference type="InterPro" id="IPR012341">
    <property type="entry name" value="6hp_glycosidase-like_sf"/>
</dbReference>